<keyword evidence="4 5" id="KW-0963">Cytoplasm</keyword>
<feature type="binding site" evidence="4">
    <location>
        <position position="139"/>
    </location>
    <ligand>
        <name>pyridoxal 5'-phosphate</name>
        <dbReference type="ChEBI" id="CHEBI:597326"/>
    </ligand>
</feature>
<evidence type="ECO:0000313" key="6">
    <source>
        <dbReference type="EMBL" id="KAJ2783238.1"/>
    </source>
</evidence>
<comment type="catalytic activity">
    <reaction evidence="5">
        <text>3-hydroxy-L-kynurenine + H2O = 3-hydroxyanthranilate + L-alanine + H(+)</text>
        <dbReference type="Rhea" id="RHEA:25143"/>
        <dbReference type="ChEBI" id="CHEBI:15377"/>
        <dbReference type="ChEBI" id="CHEBI:15378"/>
        <dbReference type="ChEBI" id="CHEBI:36559"/>
        <dbReference type="ChEBI" id="CHEBI:57972"/>
        <dbReference type="ChEBI" id="CHEBI:58125"/>
        <dbReference type="EC" id="3.7.1.3"/>
    </reaction>
</comment>
<comment type="pathway">
    <text evidence="4 5">Amino-acid degradation; L-kynurenine degradation; L-alanine and anthranilate from L-kynurenine: step 1/1.</text>
</comment>
<dbReference type="PIRSF" id="PIRSF038800">
    <property type="entry name" value="KYNU"/>
    <property type="match status" value="1"/>
</dbReference>
<name>A0A9W8LJP4_9FUNG</name>
<dbReference type="PANTHER" id="PTHR14084:SF0">
    <property type="entry name" value="KYNURENINASE"/>
    <property type="match status" value="1"/>
</dbReference>
<dbReference type="EMBL" id="JANBUM010000150">
    <property type="protein sequence ID" value="KAJ2783238.1"/>
    <property type="molecule type" value="Genomic_DNA"/>
</dbReference>
<dbReference type="GO" id="GO:0030170">
    <property type="term" value="F:pyridoxal phosphate binding"/>
    <property type="evidence" value="ECO:0007669"/>
    <property type="project" value="UniProtKB-UniRule"/>
</dbReference>
<keyword evidence="3 4" id="KW-0663">Pyridoxal phosphate</keyword>
<dbReference type="GO" id="GO:0043420">
    <property type="term" value="P:anthranilate metabolic process"/>
    <property type="evidence" value="ECO:0007669"/>
    <property type="project" value="UniProtKB-UniRule"/>
</dbReference>
<dbReference type="AlphaFoldDB" id="A0A9W8LJP4"/>
<keyword evidence="1 4" id="KW-0662">Pyridine nucleotide biosynthesis</keyword>
<feature type="binding site" evidence="4">
    <location>
        <position position="138"/>
    </location>
    <ligand>
        <name>pyridoxal 5'-phosphate</name>
        <dbReference type="ChEBI" id="CHEBI:597326"/>
    </ligand>
</feature>
<dbReference type="FunFam" id="3.40.640.10:FF:000031">
    <property type="entry name" value="Kynureninase"/>
    <property type="match status" value="1"/>
</dbReference>
<dbReference type="GO" id="GO:0019441">
    <property type="term" value="P:L-tryptophan catabolic process to kynurenine"/>
    <property type="evidence" value="ECO:0007669"/>
    <property type="project" value="TreeGrafter"/>
</dbReference>
<comment type="catalytic activity">
    <reaction evidence="4 5">
        <text>L-kynurenine + H2O = anthranilate + L-alanine + H(+)</text>
        <dbReference type="Rhea" id="RHEA:16813"/>
        <dbReference type="ChEBI" id="CHEBI:15377"/>
        <dbReference type="ChEBI" id="CHEBI:15378"/>
        <dbReference type="ChEBI" id="CHEBI:16567"/>
        <dbReference type="ChEBI" id="CHEBI:57959"/>
        <dbReference type="ChEBI" id="CHEBI:57972"/>
        <dbReference type="EC" id="3.7.1.3"/>
    </reaction>
</comment>
<evidence type="ECO:0000256" key="4">
    <source>
        <dbReference type="HAMAP-Rule" id="MF_03017"/>
    </source>
</evidence>
<dbReference type="GO" id="GO:0005737">
    <property type="term" value="C:cytoplasm"/>
    <property type="evidence" value="ECO:0007669"/>
    <property type="project" value="UniProtKB-SubCell"/>
</dbReference>
<evidence type="ECO:0000256" key="3">
    <source>
        <dbReference type="ARBA" id="ARBA00022898"/>
    </source>
</evidence>
<comment type="function">
    <text evidence="4 5">Catalyzes the cleavage of L-kynurenine (L-Kyn) and L-3-hydroxykynurenine (L-3OHKyn) into anthranilic acid (AA) and 3-hydroxyanthranilic acid (3-OHAA), respectively.</text>
</comment>
<feature type="binding site" evidence="4">
    <location>
        <position position="276"/>
    </location>
    <ligand>
        <name>pyridoxal 5'-phosphate</name>
        <dbReference type="ChEBI" id="CHEBI:597326"/>
    </ligand>
</feature>
<keyword evidence="7" id="KW-1185">Reference proteome</keyword>
<dbReference type="GO" id="GO:0097053">
    <property type="term" value="P:L-kynurenine catabolic process"/>
    <property type="evidence" value="ECO:0007669"/>
    <property type="project" value="UniProtKB-UniRule"/>
</dbReference>
<evidence type="ECO:0000256" key="1">
    <source>
        <dbReference type="ARBA" id="ARBA00022642"/>
    </source>
</evidence>
<dbReference type="Proteomes" id="UP001140172">
    <property type="component" value="Unassembled WGS sequence"/>
</dbReference>
<dbReference type="HAMAP" id="MF_01970">
    <property type="entry name" value="Kynureninase"/>
    <property type="match status" value="1"/>
</dbReference>
<sequence>MDTLEAIARETGLGLDDAAFAAAMDARDPLRAMRDEFALPTVAQVTADGGSSSGSGSSDEAGGSEPCTYLCGNSLGLMPLAARRVVDEEMDMWAGRGVVGHHRHAQGRAWIAYRTRVAELMAPLVGAQADEVGVMNTLTVNVHLMLAAFYRPQGRRTRILIEARAFPSDHYAAESQVRWHGGDPASDVMLATPRPGEDTLRTDDVLQLLADHGDTIAVVMLSGVQYYTGQAFDMPRITAAAQAQGCVVGWDLAHAAGNLDLALHDWGVDFACWCTYKYINSGPGGIGAFFVHSRHHDAGAAAAERRLTGWWGHRAETRFEMTNRFEPAVGAAAFEVSNTPILPAAALLGSLEVFARAGGMGPLRAKSELLTAYLEHLLNERVGPKRMRIITPSDPTQRGAQLSVVFSESYFARVFAALSAAGVVCDERKPNCIRIAPVPLYNTYADVWRCVEVIRDVL</sequence>
<dbReference type="Pfam" id="PF22580">
    <property type="entry name" value="KYNU_C"/>
    <property type="match status" value="1"/>
</dbReference>
<dbReference type="EC" id="3.7.1.3" evidence="4 5"/>
<gene>
    <name evidence="4 6" type="primary">BNA5</name>
    <name evidence="6" type="ORF">GGI15_002651</name>
</gene>
<feature type="binding site" evidence="4">
    <location>
        <begin position="166"/>
        <end position="169"/>
    </location>
    <ligand>
        <name>pyridoxal 5'-phosphate</name>
        <dbReference type="ChEBI" id="CHEBI:597326"/>
    </ligand>
</feature>
<feature type="binding site" evidence="4">
    <location>
        <position position="251"/>
    </location>
    <ligand>
        <name>pyridoxal 5'-phosphate</name>
        <dbReference type="ChEBI" id="CHEBI:597326"/>
    </ligand>
</feature>
<keyword evidence="2 4" id="KW-0378">Hydrolase</keyword>
<reference evidence="6" key="1">
    <citation type="submission" date="2022-07" db="EMBL/GenBank/DDBJ databases">
        <title>Phylogenomic reconstructions and comparative analyses of Kickxellomycotina fungi.</title>
        <authorList>
            <person name="Reynolds N.K."/>
            <person name="Stajich J.E."/>
            <person name="Barry K."/>
            <person name="Grigoriev I.V."/>
            <person name="Crous P."/>
            <person name="Smith M.E."/>
        </authorList>
    </citation>
    <scope>NUCLEOTIDE SEQUENCE</scope>
    <source>
        <strain evidence="6">BCRC 34489</strain>
    </source>
</reference>
<comment type="similarity">
    <text evidence="4 5">Belongs to the kynureninase family.</text>
</comment>
<comment type="caution">
    <text evidence="6">The sequence shown here is derived from an EMBL/GenBank/DDBJ whole genome shotgun (WGS) entry which is preliminary data.</text>
</comment>
<feature type="binding site" evidence="4">
    <location>
        <position position="310"/>
    </location>
    <ligand>
        <name>pyridoxal 5'-phosphate</name>
        <dbReference type="ChEBI" id="CHEBI:597326"/>
    </ligand>
</feature>
<dbReference type="InterPro" id="IPR015422">
    <property type="entry name" value="PyrdxlP-dep_Trfase_small"/>
</dbReference>
<comment type="subcellular location">
    <subcellularLocation>
        <location evidence="4 5">Cytoplasm</location>
    </subcellularLocation>
</comment>
<dbReference type="GO" id="GO:0030429">
    <property type="term" value="F:kynureninase activity"/>
    <property type="evidence" value="ECO:0007669"/>
    <property type="project" value="UniProtKB-UniRule"/>
</dbReference>
<comment type="subunit">
    <text evidence="4 5">Homodimer.</text>
</comment>
<organism evidence="6 7">
    <name type="scientific">Coemansia interrupta</name>
    <dbReference type="NCBI Taxonomy" id="1126814"/>
    <lineage>
        <taxon>Eukaryota</taxon>
        <taxon>Fungi</taxon>
        <taxon>Fungi incertae sedis</taxon>
        <taxon>Zoopagomycota</taxon>
        <taxon>Kickxellomycotina</taxon>
        <taxon>Kickxellomycetes</taxon>
        <taxon>Kickxellales</taxon>
        <taxon>Kickxellaceae</taxon>
        <taxon>Coemansia</taxon>
    </lineage>
</organism>
<dbReference type="SUPFAM" id="SSF53383">
    <property type="entry name" value="PLP-dependent transferases"/>
    <property type="match status" value="1"/>
</dbReference>
<dbReference type="InterPro" id="IPR010111">
    <property type="entry name" value="Kynureninase"/>
</dbReference>
<proteinExistence type="inferred from homology"/>
<dbReference type="InterPro" id="IPR015421">
    <property type="entry name" value="PyrdxlP-dep_Trfase_major"/>
</dbReference>
<evidence type="ECO:0000313" key="7">
    <source>
        <dbReference type="Proteomes" id="UP001140172"/>
    </source>
</evidence>
<protein>
    <recommendedName>
        <fullName evidence="4 5">Kynureninase</fullName>
        <ecNumber evidence="4 5">3.7.1.3</ecNumber>
    </recommendedName>
    <alternativeName>
        <fullName evidence="4">Biosynthesis of nicotinic acid protein 5</fullName>
    </alternativeName>
    <alternativeName>
        <fullName evidence="4">L-kynurenine hydrolase</fullName>
    </alternativeName>
</protein>
<dbReference type="OrthoDB" id="5978656at2759"/>
<dbReference type="PANTHER" id="PTHR14084">
    <property type="entry name" value="KYNURENINASE"/>
    <property type="match status" value="1"/>
</dbReference>
<dbReference type="GO" id="GO:0019805">
    <property type="term" value="P:quinolinate biosynthetic process"/>
    <property type="evidence" value="ECO:0007669"/>
    <property type="project" value="UniProtKB-UniRule"/>
</dbReference>
<feature type="binding site" evidence="4">
    <location>
        <position position="254"/>
    </location>
    <ligand>
        <name>pyridoxal 5'-phosphate</name>
        <dbReference type="ChEBI" id="CHEBI:597326"/>
    </ligand>
</feature>
<comment type="pathway">
    <text evidence="4 5">Cofactor biosynthesis; NAD(+) biosynthesis; quinolinate from L-kynurenine: step 2/3.</text>
</comment>
<evidence type="ECO:0000256" key="2">
    <source>
        <dbReference type="ARBA" id="ARBA00022801"/>
    </source>
</evidence>
<dbReference type="Gene3D" id="3.40.640.10">
    <property type="entry name" value="Type I PLP-dependent aspartate aminotransferase-like (Major domain)"/>
    <property type="match status" value="1"/>
</dbReference>
<comment type="cofactor">
    <cofactor evidence="4 5">
        <name>pyridoxal 5'-phosphate</name>
        <dbReference type="ChEBI" id="CHEBI:597326"/>
    </cofactor>
</comment>
<feature type="binding site" evidence="4">
    <location>
        <position position="222"/>
    </location>
    <ligand>
        <name>pyridoxal 5'-phosphate</name>
        <dbReference type="ChEBI" id="CHEBI:597326"/>
    </ligand>
</feature>
<dbReference type="Gene3D" id="3.90.1150.10">
    <property type="entry name" value="Aspartate Aminotransferase, domain 1"/>
    <property type="match status" value="1"/>
</dbReference>
<feature type="modified residue" description="N6-(pyridoxal phosphate)lysine" evidence="4">
    <location>
        <position position="277"/>
    </location>
</feature>
<dbReference type="GO" id="GO:0034354">
    <property type="term" value="P:'de novo' NAD+ biosynthetic process from L-tryptophan"/>
    <property type="evidence" value="ECO:0007669"/>
    <property type="project" value="UniProtKB-UniRule"/>
</dbReference>
<dbReference type="NCBIfam" id="TIGR01814">
    <property type="entry name" value="kynureninase"/>
    <property type="match status" value="1"/>
</dbReference>
<evidence type="ECO:0000256" key="5">
    <source>
        <dbReference type="PIRNR" id="PIRNR038800"/>
    </source>
</evidence>
<dbReference type="InterPro" id="IPR015424">
    <property type="entry name" value="PyrdxlP-dep_Trfase"/>
</dbReference>
<accession>A0A9W8LJP4</accession>
<feature type="binding site" evidence="4">
    <location>
        <position position="338"/>
    </location>
    <ligand>
        <name>pyridoxal 5'-phosphate</name>
        <dbReference type="ChEBI" id="CHEBI:597326"/>
    </ligand>
</feature>